<feature type="region of interest" description="Disordered" evidence="6">
    <location>
        <begin position="28"/>
        <end position="51"/>
    </location>
</feature>
<dbReference type="Pfam" id="PF01547">
    <property type="entry name" value="SBP_bac_1"/>
    <property type="match status" value="1"/>
</dbReference>
<comment type="caution">
    <text evidence="7">The sequence shown here is derived from an EMBL/GenBank/DDBJ whole genome shotgun (WGS) entry which is preliminary data.</text>
</comment>
<evidence type="ECO:0000256" key="2">
    <source>
        <dbReference type="ARBA" id="ARBA00022729"/>
    </source>
</evidence>
<keyword evidence="2" id="KW-0732">Signal</keyword>
<dbReference type="InterPro" id="IPR050490">
    <property type="entry name" value="Bact_solute-bd_prot1"/>
</dbReference>
<dbReference type="PATRIC" id="fig|1432052.4.peg.5751"/>
<evidence type="ECO:0000256" key="4">
    <source>
        <dbReference type="ARBA" id="ARBA00023139"/>
    </source>
</evidence>
<protein>
    <submittedName>
        <fullName evidence="7">Lipoprotein LipO</fullName>
    </submittedName>
</protein>
<keyword evidence="5 7" id="KW-0449">Lipoprotein</keyword>
<dbReference type="AlphaFoldDB" id="A0A1E3A6L7"/>
<dbReference type="PANTHER" id="PTHR43649:SF33">
    <property type="entry name" value="POLYGALACTURONAN_RHAMNOGALACTURONAN-BINDING PROTEIN YTCQ"/>
    <property type="match status" value="1"/>
</dbReference>
<name>A0A1E3A6L7_9FIRM</name>
<evidence type="ECO:0000313" key="7">
    <source>
        <dbReference type="EMBL" id="ODM04368.1"/>
    </source>
</evidence>
<dbReference type="EMBL" id="MCGH01000003">
    <property type="protein sequence ID" value="ODM04368.1"/>
    <property type="molecule type" value="Genomic_DNA"/>
</dbReference>
<dbReference type="Gene3D" id="3.40.190.10">
    <property type="entry name" value="Periplasmic binding protein-like II"/>
    <property type="match status" value="2"/>
</dbReference>
<dbReference type="Proteomes" id="UP000094067">
    <property type="component" value="Unassembled WGS sequence"/>
</dbReference>
<reference evidence="7 8" key="1">
    <citation type="submission" date="2016-07" db="EMBL/GenBank/DDBJ databases">
        <title>Characterization of isolates of Eisenbergiella tayi derived from blood cultures, using whole genome sequencing.</title>
        <authorList>
            <person name="Burdz T."/>
            <person name="Wiebe D."/>
            <person name="Huynh C."/>
            <person name="Bernard K."/>
        </authorList>
    </citation>
    <scope>NUCLEOTIDE SEQUENCE [LARGE SCALE GENOMIC DNA]</scope>
    <source>
        <strain evidence="7 8">NML 110608</strain>
    </source>
</reference>
<proteinExistence type="predicted"/>
<evidence type="ECO:0000256" key="1">
    <source>
        <dbReference type="ARBA" id="ARBA00022475"/>
    </source>
</evidence>
<organism evidence="7 8">
    <name type="scientific">Eisenbergiella tayi</name>
    <dbReference type="NCBI Taxonomy" id="1432052"/>
    <lineage>
        <taxon>Bacteria</taxon>
        <taxon>Bacillati</taxon>
        <taxon>Bacillota</taxon>
        <taxon>Clostridia</taxon>
        <taxon>Lachnospirales</taxon>
        <taxon>Lachnospiraceae</taxon>
        <taxon>Eisenbergiella</taxon>
    </lineage>
</organism>
<gene>
    <name evidence="7" type="primary">lipO_47</name>
    <name evidence="7" type="ORF">BEI61_05175</name>
</gene>
<evidence type="ECO:0000256" key="3">
    <source>
        <dbReference type="ARBA" id="ARBA00023136"/>
    </source>
</evidence>
<accession>A0A1E3A6L7</accession>
<feature type="compositionally biased region" description="Polar residues" evidence="6">
    <location>
        <begin position="29"/>
        <end position="51"/>
    </location>
</feature>
<dbReference type="RefSeq" id="WP_069154531.1">
    <property type="nucleotide sequence ID" value="NZ_MCGH01000003.1"/>
</dbReference>
<keyword evidence="1" id="KW-1003">Cell membrane</keyword>
<evidence type="ECO:0000313" key="8">
    <source>
        <dbReference type="Proteomes" id="UP000094067"/>
    </source>
</evidence>
<evidence type="ECO:0000256" key="5">
    <source>
        <dbReference type="ARBA" id="ARBA00023288"/>
    </source>
</evidence>
<sequence length="557" mass="62741">MKRKNLGTKLVAAGLTAALLLTGCGGNSSSGQATGSTGEGTTQSAGEEESPTITVAVSMNEKGEYSDANYAIKYIEDNTGVNIEFVQLPSEKADADTKLNLMLSSGEYPDVICYGMNKQKMVKFAKEGIFVPINDYIDKYGDNMKRLFEARPQYEQLSYAPDGNIYGFVTANECYHCQAYPKLWYNTEWLEALGLEEPQTTEELKDVLLAVKNSDYNGNGKADEIPLTGSKDWDCQLEWYLLNSFVPVDKDTLSHVEDGKVVFSCNTEEFKQGLAYLNELYTLGLIDPTCFTQTSDQMQQVIRSDKNLVFGYTADHFAMGIDLDDAHLNEVTAAMIPAEGPNGARWQLHKDYVDMTDGFSWFITDKCENVEAAFKVGDFLMGDESSMVQMYGEEGNYWGKLDTPTESILQGTEAIYWIKPGFTSNEDDAYQKNTFWSGLMNQLAEFRASMSPRPEDMYVSDSYEARLFDETAKVVPYFYPEYLPKNLFLEDDTDSETFTTIQTSLREYVKTSIAQFATGEMSVEKDWDSYLKALEKYDVETYVSLYQKAYDVYAAQQ</sequence>
<evidence type="ECO:0000256" key="6">
    <source>
        <dbReference type="SAM" id="MobiDB-lite"/>
    </source>
</evidence>
<dbReference type="PANTHER" id="PTHR43649">
    <property type="entry name" value="ARABINOSE-BINDING PROTEIN-RELATED"/>
    <property type="match status" value="1"/>
</dbReference>
<keyword evidence="3" id="KW-0472">Membrane</keyword>
<keyword evidence="4" id="KW-0564">Palmitate</keyword>
<dbReference type="InterPro" id="IPR006059">
    <property type="entry name" value="SBP"/>
</dbReference>
<dbReference type="PROSITE" id="PS51257">
    <property type="entry name" value="PROKAR_LIPOPROTEIN"/>
    <property type="match status" value="1"/>
</dbReference>
<dbReference type="SUPFAM" id="SSF53850">
    <property type="entry name" value="Periplasmic binding protein-like II"/>
    <property type="match status" value="1"/>
</dbReference>